<dbReference type="PROSITE" id="PS50026">
    <property type="entry name" value="EGF_3"/>
    <property type="match status" value="1"/>
</dbReference>
<feature type="chain" id="PRO_5045507933" evidence="6">
    <location>
        <begin position="21"/>
        <end position="1238"/>
    </location>
</feature>
<dbReference type="PANTHER" id="PTHR46513:SF13">
    <property type="entry name" value="EGF-LIKE DOMAIN-CONTAINING PROTEIN"/>
    <property type="match status" value="1"/>
</dbReference>
<dbReference type="PROSITE" id="PS50279">
    <property type="entry name" value="BPTI_KUNITZ_2"/>
    <property type="match status" value="1"/>
</dbReference>
<dbReference type="SUPFAM" id="SSF57256">
    <property type="entry name" value="Elafin-like"/>
    <property type="match status" value="1"/>
</dbReference>
<dbReference type="SMART" id="SM00131">
    <property type="entry name" value="KU"/>
    <property type="match status" value="1"/>
</dbReference>
<dbReference type="Pfam" id="PF00095">
    <property type="entry name" value="WAP"/>
    <property type="match status" value="1"/>
</dbReference>
<feature type="signal peptide" evidence="6">
    <location>
        <begin position="1"/>
        <end position="20"/>
    </location>
</feature>
<keyword evidence="3" id="KW-1015">Disulfide bond</keyword>
<dbReference type="PRINTS" id="PR00759">
    <property type="entry name" value="BASICPTASE"/>
</dbReference>
<evidence type="ECO:0000313" key="9">
    <source>
        <dbReference type="Proteomes" id="UP001652625"/>
    </source>
</evidence>
<evidence type="ECO:0000256" key="3">
    <source>
        <dbReference type="PROSITE-ProRule" id="PRU00076"/>
    </source>
</evidence>
<keyword evidence="9" id="KW-1185">Reference proteome</keyword>
<dbReference type="Gene3D" id="2.10.25.10">
    <property type="entry name" value="Laminin"/>
    <property type="match status" value="1"/>
</dbReference>
<dbReference type="SMART" id="SM00135">
    <property type="entry name" value="LY"/>
    <property type="match status" value="9"/>
</dbReference>
<dbReference type="PROSITE" id="PS00022">
    <property type="entry name" value="EGF_1"/>
    <property type="match status" value="1"/>
</dbReference>
<dbReference type="SMART" id="SM00217">
    <property type="entry name" value="WAP"/>
    <property type="match status" value="1"/>
</dbReference>
<evidence type="ECO:0000313" key="10">
    <source>
        <dbReference type="RefSeq" id="XP_065650150.1"/>
    </source>
</evidence>
<feature type="repeat" description="LDL-receptor class B" evidence="4">
    <location>
        <begin position="116"/>
        <end position="159"/>
    </location>
</feature>
<keyword evidence="10" id="KW-0675">Receptor</keyword>
<reference evidence="10" key="1">
    <citation type="submission" date="2025-08" db="UniProtKB">
        <authorList>
            <consortium name="RefSeq"/>
        </authorList>
    </citation>
    <scope>IDENTIFICATION</scope>
</reference>
<dbReference type="PROSITE" id="PS00280">
    <property type="entry name" value="BPTI_KUNITZ_1"/>
    <property type="match status" value="1"/>
</dbReference>
<dbReference type="InterPro" id="IPR036880">
    <property type="entry name" value="Kunitz_BPTI_sf"/>
</dbReference>
<dbReference type="InterPro" id="IPR008197">
    <property type="entry name" value="WAP_dom"/>
</dbReference>
<comment type="caution">
    <text evidence="3">Lacks conserved residue(s) required for the propagation of feature annotation.</text>
</comment>
<dbReference type="Gene3D" id="4.10.410.10">
    <property type="entry name" value="Pancreatic trypsin inhibitor Kunitz domain"/>
    <property type="match status" value="1"/>
</dbReference>
<evidence type="ECO:0000259" key="8">
    <source>
        <dbReference type="PROSITE" id="PS50279"/>
    </source>
</evidence>
<keyword evidence="1" id="KW-0646">Protease inhibitor</keyword>
<evidence type="ECO:0000256" key="2">
    <source>
        <dbReference type="ARBA" id="ARBA00022900"/>
    </source>
</evidence>
<feature type="repeat" description="LDL-receptor class B" evidence="4">
    <location>
        <begin position="160"/>
        <end position="203"/>
    </location>
</feature>
<dbReference type="Proteomes" id="UP001652625">
    <property type="component" value="Chromosome 03"/>
</dbReference>
<keyword evidence="5" id="KW-0812">Transmembrane</keyword>
<keyword evidence="6" id="KW-0732">Signal</keyword>
<dbReference type="SMART" id="SM00181">
    <property type="entry name" value="EGF"/>
    <property type="match status" value="3"/>
</dbReference>
<keyword evidence="2" id="KW-0722">Serine protease inhibitor</keyword>
<dbReference type="InterPro" id="IPR000033">
    <property type="entry name" value="LDLR_classB_rpt"/>
</dbReference>
<keyword evidence="5" id="KW-1133">Transmembrane helix</keyword>
<dbReference type="InterPro" id="IPR011042">
    <property type="entry name" value="6-blade_b-propeller_TolB-like"/>
</dbReference>
<evidence type="ECO:0000256" key="5">
    <source>
        <dbReference type="SAM" id="Phobius"/>
    </source>
</evidence>
<keyword evidence="3" id="KW-0245">EGF-like domain</keyword>
<dbReference type="PROSITE" id="PS51120">
    <property type="entry name" value="LDLRB"/>
    <property type="match status" value="4"/>
</dbReference>
<feature type="domain" description="BPTI/Kunitz inhibitor" evidence="8">
    <location>
        <begin position="830"/>
        <end position="880"/>
    </location>
</feature>
<evidence type="ECO:0000256" key="6">
    <source>
        <dbReference type="SAM" id="SignalP"/>
    </source>
</evidence>
<dbReference type="RefSeq" id="XP_065650150.1">
    <property type="nucleotide sequence ID" value="XM_065794078.1"/>
</dbReference>
<feature type="repeat" description="LDL-receptor class B" evidence="4">
    <location>
        <begin position="204"/>
        <end position="247"/>
    </location>
</feature>
<dbReference type="InterPro" id="IPR002223">
    <property type="entry name" value="Kunitz_BPTI"/>
</dbReference>
<organism evidence="9 10">
    <name type="scientific">Hydra vulgaris</name>
    <name type="common">Hydra</name>
    <name type="synonym">Hydra attenuata</name>
    <dbReference type="NCBI Taxonomy" id="6087"/>
    <lineage>
        <taxon>Eukaryota</taxon>
        <taxon>Metazoa</taxon>
        <taxon>Cnidaria</taxon>
        <taxon>Hydrozoa</taxon>
        <taxon>Hydroidolina</taxon>
        <taxon>Anthoathecata</taxon>
        <taxon>Aplanulata</taxon>
        <taxon>Hydridae</taxon>
        <taxon>Hydra</taxon>
    </lineage>
</organism>
<dbReference type="Pfam" id="PF14670">
    <property type="entry name" value="FXa_inhibition"/>
    <property type="match status" value="1"/>
</dbReference>
<dbReference type="Pfam" id="PF00014">
    <property type="entry name" value="Kunitz_BPTI"/>
    <property type="match status" value="1"/>
</dbReference>
<evidence type="ECO:0000256" key="4">
    <source>
        <dbReference type="PROSITE-ProRule" id="PRU00461"/>
    </source>
</evidence>
<name>A0ABM4BM67_HYDVU</name>
<dbReference type="SUPFAM" id="SSF57196">
    <property type="entry name" value="EGF/Laminin"/>
    <property type="match status" value="2"/>
</dbReference>
<dbReference type="GeneID" id="101237437"/>
<dbReference type="SUPFAM" id="SSF63825">
    <property type="entry name" value="YWTD domain"/>
    <property type="match status" value="2"/>
</dbReference>
<dbReference type="SUPFAM" id="SSF57362">
    <property type="entry name" value="BPTI-like"/>
    <property type="match status" value="1"/>
</dbReference>
<keyword evidence="10" id="KW-0449">Lipoprotein</keyword>
<dbReference type="Gene3D" id="4.10.75.10">
    <property type="entry name" value="Elafin-like"/>
    <property type="match status" value="1"/>
</dbReference>
<gene>
    <name evidence="10" type="primary">LOC101237437</name>
</gene>
<evidence type="ECO:0000256" key="1">
    <source>
        <dbReference type="ARBA" id="ARBA00022690"/>
    </source>
</evidence>
<feature type="disulfide bond" evidence="3">
    <location>
        <begin position="906"/>
        <end position="915"/>
    </location>
</feature>
<dbReference type="PANTHER" id="PTHR46513">
    <property type="entry name" value="VITELLOGENIN RECEPTOR-LIKE PROTEIN-RELATED-RELATED"/>
    <property type="match status" value="1"/>
</dbReference>
<dbReference type="InterPro" id="IPR050778">
    <property type="entry name" value="Cueball_EGF_LRP_Nidogen"/>
</dbReference>
<dbReference type="InterPro" id="IPR000742">
    <property type="entry name" value="EGF"/>
</dbReference>
<proteinExistence type="predicted"/>
<keyword evidence="5" id="KW-0472">Membrane</keyword>
<feature type="domain" description="EGF-like" evidence="7">
    <location>
        <begin position="881"/>
        <end position="916"/>
    </location>
</feature>
<evidence type="ECO:0000259" key="7">
    <source>
        <dbReference type="PROSITE" id="PS50026"/>
    </source>
</evidence>
<accession>A0ABM4BM67</accession>
<feature type="transmembrane region" description="Helical" evidence="5">
    <location>
        <begin position="1050"/>
        <end position="1072"/>
    </location>
</feature>
<dbReference type="Gene3D" id="2.120.10.30">
    <property type="entry name" value="TolB, C-terminal domain"/>
    <property type="match status" value="2"/>
</dbReference>
<sequence length="1238" mass="140149">MKIMFVALVIWMLQIQGLYGKSCDAPCLYVASIQCVFRIQVNQTTGFLNSTPELLATSENAQIRSLEIDFKNDYLYWGDLSKNEIIKFSLNESVQQKLFYYAIGYPIGLAVDWSSNILYWVDSLMKLIETSTTEGKYRKVLFKLKTEDEPRGITVYPPYGYVFWTDWGVSARIERASLSGTNRITLVSSDIIWPNDLTIDYNNNILYWVDAKLDILSSVDINGGNRKIIVKLNYNLHPHPFSLAYFERNIYVSDWTDDAIYLITSSNLTVQTQSVFQLKSSLKTMPKRNIGQIKISGKKFEVFSPCSINNRCSHLCFTLSSTNFACGCPTGMILSSDNFTCSNAQKHFEIYFTDGGMNAIYRLVKYVDQDGFTIKQFEVPVVQGLLGYPVAIAYIEELKKVYWTDSESQKIYQMNLNGSEFKVIKNESSIGLAIDDISGLMFFFAAGTDGSFSLMLSNLNGGNVKTLVSNINNPQDIVYYNGYVFYSDPGSQLIGRVYSDGTGLIKLINQDDLPLKITGLAVDSIEERLYWCDQDSHLIESSDLSFSQRRKIIQKTIFFQNIFWLLSDFGEVLDPFDLIVHNERIYWTDLKKQAIFVADKRSGSNIEYVTGGLNQPRRMLITGDIPHEGLRKVYTFSFIMDSNLNQVKCYSHSVCSSGIQSMPSPDKCPSGYKETNYGQSCSNCSDAFGANFKCLCTNWMTCAQRVYADIIGCRPELPFMNFQVRECTQVVRTGYCPFKISECLNLKSCLSDDDCNSSSKCCESLCGSKCVSYLKKSDHPCTINNGNCSHLCLSSTHQHKCDCPDGMSLMSDGKNCENSSTITPGPWDVCSMPSDHGSCQNDEIKWSFNPLTKSCQQFLYGGCGGNENNFDSKENCENDCGENSCNPQSCNNGGYCSNISLSKCSCVDDWFGTFCQINTKPELLYVVIQIGSKNVSIDDILNAFVSFFSSYCTNNECLYAENSRKRRYSTMNVSFTKDNFYISQFQYKNDFLNIVFAIVSAMDGVMKKETTEAGFRNFKSKFEDFFNVSLLYVGGLKHGQLQRRREHNSVFVPVIVSLIIVISVLLILLVYLKYKKRPFSRHSHVHWSFGNQEYNDTYPHETSLPTDLSPSAPSYINPMFHATNFDHLENDFEIKKIAPKEEIKIEASNWVQFTDDDEPKKFPITEFVTPYDLDLNQSLPLATNSLINNLYADNIDLFGRNDNPLPSYESVVLSQSTISLGPRVIKVSSDFSEEKTIN</sequence>
<dbReference type="InterPro" id="IPR036645">
    <property type="entry name" value="Elafin-like_sf"/>
</dbReference>
<feature type="repeat" description="LDL-receptor class B" evidence="4">
    <location>
        <begin position="73"/>
        <end position="115"/>
    </location>
</feature>
<dbReference type="Pfam" id="PF00058">
    <property type="entry name" value="Ldl_recept_b"/>
    <property type="match status" value="2"/>
</dbReference>
<protein>
    <submittedName>
        <fullName evidence="10">Low-density lipoprotein receptor-related protein 4 isoform X5</fullName>
    </submittedName>
</protein>
<dbReference type="InterPro" id="IPR020901">
    <property type="entry name" value="Prtase_inh_Kunz-CS"/>
</dbReference>